<dbReference type="OrthoDB" id="9782128at2"/>
<protein>
    <submittedName>
        <fullName evidence="3">Phosphoglycerate mutase (Glycolysis)</fullName>
        <ecNumber evidence="3">5.4.2.-</ecNumber>
    </submittedName>
</protein>
<feature type="binding site" evidence="2">
    <location>
        <position position="58"/>
    </location>
    <ligand>
        <name>substrate</name>
    </ligand>
</feature>
<keyword evidence="3" id="KW-0413">Isomerase</keyword>
<evidence type="ECO:0000313" key="3">
    <source>
        <dbReference type="EMBL" id="BAC12293.1"/>
    </source>
</evidence>
<feature type="binding site" evidence="2">
    <location>
        <begin position="82"/>
        <end position="85"/>
    </location>
    <ligand>
        <name>substrate</name>
    </ligand>
</feature>
<reference evidence="3 4" key="2">
    <citation type="journal article" date="2002" name="Nucleic Acids Res.">
        <title>Genome sequence of Oceanobacillus iheyensis isolated from the Iheya Ridge and its unexpected adaptive capabilities to extreme environments.</title>
        <authorList>
            <person name="Takami H."/>
            <person name="Takaki Y."/>
            <person name="Uchiyama I."/>
        </authorList>
    </citation>
    <scope>NUCLEOTIDE SEQUENCE [LARGE SCALE GENOMIC DNA]</scope>
    <source>
        <strain evidence="4">DSM 14371 / CIP 107618 / JCM 11309 / KCTC 3954 / HTE831</strain>
    </source>
</reference>
<name>Q8ETC4_OCEIH</name>
<dbReference type="KEGG" id="oih:OB0337"/>
<dbReference type="GO" id="GO:0005737">
    <property type="term" value="C:cytoplasm"/>
    <property type="evidence" value="ECO:0007669"/>
    <property type="project" value="TreeGrafter"/>
</dbReference>
<feature type="binding site" evidence="2">
    <location>
        <begin position="8"/>
        <end position="15"/>
    </location>
    <ligand>
        <name>substrate</name>
    </ligand>
</feature>
<dbReference type="SUPFAM" id="SSF53254">
    <property type="entry name" value="Phosphoglycerate mutase-like"/>
    <property type="match status" value="1"/>
</dbReference>
<dbReference type="InterPro" id="IPR001345">
    <property type="entry name" value="PG/BPGM_mutase_AS"/>
</dbReference>
<dbReference type="Proteomes" id="UP000000822">
    <property type="component" value="Chromosome"/>
</dbReference>
<dbReference type="PANTHER" id="PTHR48100:SF59">
    <property type="entry name" value="ADENOSYLCOBALAMIN_ALPHA-RIBAZOLE PHOSPHATASE"/>
    <property type="match status" value="1"/>
</dbReference>
<reference evidence="3 4" key="1">
    <citation type="journal article" date="2001" name="FEMS Microbiol. Lett.">
        <title>Oceanobacillus iheyensis gen. nov., sp. nov., a deep-sea extremely halotolerant and alkaliphilic species isolated from a depth of 1050 m on the Iheya Ridge.</title>
        <authorList>
            <person name="Lu J."/>
            <person name="Nogi Y."/>
            <person name="Takami H."/>
        </authorList>
    </citation>
    <scope>NUCLEOTIDE SEQUENCE [LARGE SCALE GENOMIC DNA]</scope>
    <source>
        <strain evidence="4">DSM 14371 / CIP 107618 / JCM 11309 / KCTC 3954 / HTE831</strain>
    </source>
</reference>
<organism evidence="3 4">
    <name type="scientific">Oceanobacillus iheyensis (strain DSM 14371 / CIP 107618 / JCM 11309 / KCTC 3954 / HTE831)</name>
    <dbReference type="NCBI Taxonomy" id="221109"/>
    <lineage>
        <taxon>Bacteria</taxon>
        <taxon>Bacillati</taxon>
        <taxon>Bacillota</taxon>
        <taxon>Bacilli</taxon>
        <taxon>Bacillales</taxon>
        <taxon>Bacillaceae</taxon>
        <taxon>Oceanobacillus</taxon>
    </lineage>
</organism>
<dbReference type="EMBL" id="BA000028">
    <property type="protein sequence ID" value="BAC12293.1"/>
    <property type="molecule type" value="Genomic_DNA"/>
</dbReference>
<dbReference type="InterPro" id="IPR013078">
    <property type="entry name" value="His_Pase_superF_clade-1"/>
</dbReference>
<dbReference type="PANTHER" id="PTHR48100">
    <property type="entry name" value="BROAD-SPECIFICITY PHOSPHATASE YOR283W-RELATED"/>
    <property type="match status" value="1"/>
</dbReference>
<dbReference type="Pfam" id="PF00300">
    <property type="entry name" value="His_Phos_1"/>
    <property type="match status" value="1"/>
</dbReference>
<evidence type="ECO:0000256" key="2">
    <source>
        <dbReference type="PIRSR" id="PIRSR613078-2"/>
    </source>
</evidence>
<dbReference type="RefSeq" id="WP_011064740.1">
    <property type="nucleotide sequence ID" value="NC_004193.1"/>
</dbReference>
<dbReference type="PhylomeDB" id="Q8ETC4"/>
<dbReference type="GO" id="GO:0016853">
    <property type="term" value="F:isomerase activity"/>
    <property type="evidence" value="ECO:0007669"/>
    <property type="project" value="UniProtKB-KW"/>
</dbReference>
<dbReference type="EC" id="5.4.2.-" evidence="3"/>
<feature type="active site" description="Tele-phosphohistidine intermediate" evidence="1">
    <location>
        <position position="9"/>
    </location>
</feature>
<dbReference type="Gene3D" id="3.40.50.1240">
    <property type="entry name" value="Phosphoglycerate mutase-like"/>
    <property type="match status" value="1"/>
</dbReference>
<dbReference type="HOGENOM" id="CLU_033323_8_4_9"/>
<dbReference type="eggNOG" id="COG0406">
    <property type="taxonomic scope" value="Bacteria"/>
</dbReference>
<sequence length="193" mass="21978">MTEIYLVRHGETNWNKEGRVQGRTDIPLNETGRMQAKLCFNGVKEFEPTILIASPLQRAKVTAEILNEQWGLPIIEMEEFKERSYGDAEGMTLEDRERFFPDKDIPNMEILEDVKRRGIEGIQKVCQRFSDEKIVIVAHGALINAILSVISKGEIGSGKTHLNNTCINKLTFADKVFEIKDYNNTDHLIAVND</sequence>
<gene>
    <name evidence="3" type="ordered locus">OB0337</name>
</gene>
<dbReference type="GO" id="GO:0016791">
    <property type="term" value="F:phosphatase activity"/>
    <property type="evidence" value="ECO:0007669"/>
    <property type="project" value="TreeGrafter"/>
</dbReference>
<dbReference type="InterPro" id="IPR050275">
    <property type="entry name" value="PGM_Phosphatase"/>
</dbReference>
<feature type="active site" description="Proton donor/acceptor" evidence="1">
    <location>
        <position position="82"/>
    </location>
</feature>
<proteinExistence type="predicted"/>
<dbReference type="CDD" id="cd07067">
    <property type="entry name" value="HP_PGM_like"/>
    <property type="match status" value="1"/>
</dbReference>
<accession>Q8ETC4</accession>
<keyword evidence="4" id="KW-1185">Reference proteome</keyword>
<dbReference type="InterPro" id="IPR029033">
    <property type="entry name" value="His_PPase_superfam"/>
</dbReference>
<dbReference type="PROSITE" id="PS00175">
    <property type="entry name" value="PG_MUTASE"/>
    <property type="match status" value="1"/>
</dbReference>
<evidence type="ECO:0000256" key="1">
    <source>
        <dbReference type="PIRSR" id="PIRSR613078-1"/>
    </source>
</evidence>
<dbReference type="STRING" id="221109.gene:10732540"/>
<evidence type="ECO:0000313" key="4">
    <source>
        <dbReference type="Proteomes" id="UP000000822"/>
    </source>
</evidence>
<dbReference type="SMART" id="SM00855">
    <property type="entry name" value="PGAM"/>
    <property type="match status" value="1"/>
</dbReference>
<dbReference type="AlphaFoldDB" id="Q8ETC4"/>